<feature type="signal peptide" evidence="1">
    <location>
        <begin position="1"/>
        <end position="24"/>
    </location>
</feature>
<gene>
    <name evidence="2" type="ORF">NTJ_02050</name>
</gene>
<dbReference type="Proteomes" id="UP001307889">
    <property type="component" value="Chromosome 1"/>
</dbReference>
<keyword evidence="3" id="KW-1185">Reference proteome</keyword>
<dbReference type="EMBL" id="AP028909">
    <property type="protein sequence ID" value="BES89241.1"/>
    <property type="molecule type" value="Genomic_DNA"/>
</dbReference>
<proteinExistence type="predicted"/>
<accession>A0ABN7AAB1</accession>
<evidence type="ECO:0000256" key="1">
    <source>
        <dbReference type="SAM" id="SignalP"/>
    </source>
</evidence>
<protein>
    <recommendedName>
        <fullName evidence="4">Secreted protein</fullName>
    </recommendedName>
</protein>
<evidence type="ECO:0000313" key="3">
    <source>
        <dbReference type="Proteomes" id="UP001307889"/>
    </source>
</evidence>
<evidence type="ECO:0000313" key="2">
    <source>
        <dbReference type="EMBL" id="BES89241.1"/>
    </source>
</evidence>
<reference evidence="2 3" key="1">
    <citation type="submission" date="2023-09" db="EMBL/GenBank/DDBJ databases">
        <title>Nesidiocoris tenuis whole genome shotgun sequence.</title>
        <authorList>
            <person name="Shibata T."/>
            <person name="Shimoda M."/>
            <person name="Kobayashi T."/>
            <person name="Uehara T."/>
        </authorList>
    </citation>
    <scope>NUCLEOTIDE SEQUENCE [LARGE SCALE GENOMIC DNA]</scope>
    <source>
        <strain evidence="2 3">Japan</strain>
    </source>
</reference>
<sequence>MLLPPLALLMFVVASLLLSEEGGATYCTESGIVLKDERDWCKEDCRCRRSARDGSWILNCPKHDEECPPFTKETVLNWGRRSGKGRSSRSARYGEFGVFQKYINQRYKSSITPCRWIPRQTRNCRAP</sequence>
<organism evidence="2 3">
    <name type="scientific">Nesidiocoris tenuis</name>
    <dbReference type="NCBI Taxonomy" id="355587"/>
    <lineage>
        <taxon>Eukaryota</taxon>
        <taxon>Metazoa</taxon>
        <taxon>Ecdysozoa</taxon>
        <taxon>Arthropoda</taxon>
        <taxon>Hexapoda</taxon>
        <taxon>Insecta</taxon>
        <taxon>Pterygota</taxon>
        <taxon>Neoptera</taxon>
        <taxon>Paraneoptera</taxon>
        <taxon>Hemiptera</taxon>
        <taxon>Heteroptera</taxon>
        <taxon>Panheteroptera</taxon>
        <taxon>Cimicomorpha</taxon>
        <taxon>Miridae</taxon>
        <taxon>Dicyphina</taxon>
        <taxon>Nesidiocoris</taxon>
    </lineage>
</organism>
<evidence type="ECO:0008006" key="4">
    <source>
        <dbReference type="Google" id="ProtNLM"/>
    </source>
</evidence>
<name>A0ABN7AAB1_9HEMI</name>
<feature type="chain" id="PRO_5045904324" description="Secreted protein" evidence="1">
    <location>
        <begin position="25"/>
        <end position="127"/>
    </location>
</feature>
<keyword evidence="1" id="KW-0732">Signal</keyword>